<comment type="pathway">
    <text evidence="3">Glycan degradation; xylan degradation.</text>
</comment>
<dbReference type="Proteomes" id="UP001140453">
    <property type="component" value="Unassembled WGS sequence"/>
</dbReference>
<evidence type="ECO:0000256" key="11">
    <source>
        <dbReference type="RuleBase" id="RU361174"/>
    </source>
</evidence>
<evidence type="ECO:0000256" key="4">
    <source>
        <dbReference type="ARBA" id="ARBA00007495"/>
    </source>
</evidence>
<dbReference type="PANTHER" id="PTHR31490:SF35">
    <property type="entry name" value="ENDO-1,4-BETA-XYLANASE"/>
    <property type="match status" value="1"/>
</dbReference>
<feature type="chain" id="PRO_5040745820" description="Beta-xylanase" evidence="12">
    <location>
        <begin position="20"/>
        <end position="431"/>
    </location>
</feature>
<keyword evidence="12" id="KW-0732">Signal</keyword>
<gene>
    <name evidence="14" type="ORF">N0V93_005896</name>
</gene>
<accession>A0A9W9CYK4</accession>
<dbReference type="InterPro" id="IPR017853">
    <property type="entry name" value="GH"/>
</dbReference>
<evidence type="ECO:0000256" key="10">
    <source>
        <dbReference type="ARBA" id="ARBA00023326"/>
    </source>
</evidence>
<evidence type="ECO:0000313" key="15">
    <source>
        <dbReference type="Proteomes" id="UP001140453"/>
    </source>
</evidence>
<comment type="similarity">
    <text evidence="4 11">Belongs to the glycosyl hydrolase 10 (cellulase F) family.</text>
</comment>
<dbReference type="PANTHER" id="PTHR31490">
    <property type="entry name" value="GLYCOSYL HYDROLASE"/>
    <property type="match status" value="1"/>
</dbReference>
<dbReference type="SUPFAM" id="SSF51445">
    <property type="entry name" value="(Trans)glycosidases"/>
    <property type="match status" value="1"/>
</dbReference>
<dbReference type="SMART" id="SM00633">
    <property type="entry name" value="Glyco_10"/>
    <property type="match status" value="1"/>
</dbReference>
<keyword evidence="7 11" id="KW-0378">Hydrolase</keyword>
<dbReference type="GO" id="GO:0045493">
    <property type="term" value="P:xylan catabolic process"/>
    <property type="evidence" value="ECO:0007669"/>
    <property type="project" value="UniProtKB-KW"/>
</dbReference>
<evidence type="ECO:0000313" key="14">
    <source>
        <dbReference type="EMBL" id="KAJ4392271.1"/>
    </source>
</evidence>
<evidence type="ECO:0000256" key="8">
    <source>
        <dbReference type="ARBA" id="ARBA00023277"/>
    </source>
</evidence>
<dbReference type="PRINTS" id="PR00134">
    <property type="entry name" value="GLHYDRLASE10"/>
</dbReference>
<feature type="signal peptide" evidence="12">
    <location>
        <begin position="1"/>
        <end position="19"/>
    </location>
</feature>
<name>A0A9W9CYK4_9PEZI</name>
<evidence type="ECO:0000256" key="9">
    <source>
        <dbReference type="ARBA" id="ARBA00023295"/>
    </source>
</evidence>
<dbReference type="InterPro" id="IPR001000">
    <property type="entry name" value="GH10_dom"/>
</dbReference>
<protein>
    <recommendedName>
        <fullName evidence="11">Beta-xylanase</fullName>
        <ecNumber evidence="11">3.2.1.8</ecNumber>
    </recommendedName>
</protein>
<evidence type="ECO:0000256" key="5">
    <source>
        <dbReference type="ARBA" id="ARBA00022525"/>
    </source>
</evidence>
<comment type="caution">
    <text evidence="14">The sequence shown here is derived from an EMBL/GenBank/DDBJ whole genome shotgun (WGS) entry which is preliminary data.</text>
</comment>
<evidence type="ECO:0000256" key="12">
    <source>
        <dbReference type="SAM" id="SignalP"/>
    </source>
</evidence>
<dbReference type="InterPro" id="IPR044846">
    <property type="entry name" value="GH10"/>
</dbReference>
<evidence type="ECO:0000256" key="1">
    <source>
        <dbReference type="ARBA" id="ARBA00000681"/>
    </source>
</evidence>
<evidence type="ECO:0000256" key="7">
    <source>
        <dbReference type="ARBA" id="ARBA00022801"/>
    </source>
</evidence>
<comment type="subcellular location">
    <subcellularLocation>
        <location evidence="2">Secreted</location>
    </subcellularLocation>
</comment>
<reference evidence="14" key="1">
    <citation type="submission" date="2022-10" db="EMBL/GenBank/DDBJ databases">
        <title>Tapping the CABI collections for fungal endophytes: first genome assemblies for Collariella, Neodidymelliopsis, Ascochyta clinopodiicola, Didymella pomorum, Didymosphaeria variabile, Neocosmospora piperis and Neocucurbitaria cava.</title>
        <authorList>
            <person name="Hill R."/>
        </authorList>
    </citation>
    <scope>NUCLEOTIDE SEQUENCE</scope>
    <source>
        <strain evidence="14">IMI 355082</strain>
    </source>
</reference>
<dbReference type="GO" id="GO:0005576">
    <property type="term" value="C:extracellular region"/>
    <property type="evidence" value="ECO:0007669"/>
    <property type="project" value="UniProtKB-SubCell"/>
</dbReference>
<sequence length="431" mass="44858">MRSTSNIALLALSAGAANAQLHKLAVAAGLKYFGSATDNGELTNTSYTAILSDADEFGQVTPGNTQKWYYTEPEQEEKGTFDYTEGDVVVDFAQNNSQILRCHNLVWYSQLPSWISSDTWTNETLTSAMTTHITNEVTHYKGQCYAWDVVNEALSDSGGYRDSPFYTTIGEYYIPIAFATAAAADPDAKLYYNDYNIEYTGTKLTEALAIVDLIQGAGVQIDGVGLQGHFIVGSTNTADEYADVLSQFTAKGVEVAYTELDIRHPSLPPTDAQIEEQAVGYAAVVQACLQTDGCVGVTVWDFDDYYSWVPSTFSGAGQACIYDENLSKKPAWTSISSVLAGAATGGVASTSASSTAVAAVASATGASAPVATAAAASGIVASGSSAPMIPVSGSGAASSAPVATSAAAALPTSAASSCTKKTKTVWVTASA</sequence>
<dbReference type="Gene3D" id="3.20.20.80">
    <property type="entry name" value="Glycosidases"/>
    <property type="match status" value="1"/>
</dbReference>
<dbReference type="OrthoDB" id="3055998at2759"/>
<keyword evidence="10 11" id="KW-0624">Polysaccharide degradation</keyword>
<evidence type="ECO:0000256" key="2">
    <source>
        <dbReference type="ARBA" id="ARBA00004613"/>
    </source>
</evidence>
<keyword evidence="5" id="KW-0964">Secreted</keyword>
<dbReference type="EC" id="3.2.1.8" evidence="11"/>
<evidence type="ECO:0000256" key="3">
    <source>
        <dbReference type="ARBA" id="ARBA00004851"/>
    </source>
</evidence>
<keyword evidence="6" id="KW-0858">Xylan degradation</keyword>
<evidence type="ECO:0000256" key="6">
    <source>
        <dbReference type="ARBA" id="ARBA00022651"/>
    </source>
</evidence>
<evidence type="ECO:0000259" key="13">
    <source>
        <dbReference type="PROSITE" id="PS51760"/>
    </source>
</evidence>
<dbReference type="Pfam" id="PF00331">
    <property type="entry name" value="Glyco_hydro_10"/>
    <property type="match status" value="1"/>
</dbReference>
<keyword evidence="15" id="KW-1185">Reference proteome</keyword>
<dbReference type="GO" id="GO:0031176">
    <property type="term" value="F:endo-1,4-beta-xylanase activity"/>
    <property type="evidence" value="ECO:0007669"/>
    <property type="project" value="UniProtKB-EC"/>
</dbReference>
<dbReference type="EMBL" id="JAPEVB010000003">
    <property type="protein sequence ID" value="KAJ4392271.1"/>
    <property type="molecule type" value="Genomic_DNA"/>
</dbReference>
<keyword evidence="8 11" id="KW-0119">Carbohydrate metabolism</keyword>
<organism evidence="14 15">
    <name type="scientific">Gnomoniopsis smithogilvyi</name>
    <dbReference type="NCBI Taxonomy" id="1191159"/>
    <lineage>
        <taxon>Eukaryota</taxon>
        <taxon>Fungi</taxon>
        <taxon>Dikarya</taxon>
        <taxon>Ascomycota</taxon>
        <taxon>Pezizomycotina</taxon>
        <taxon>Sordariomycetes</taxon>
        <taxon>Sordariomycetidae</taxon>
        <taxon>Diaporthales</taxon>
        <taxon>Gnomoniaceae</taxon>
        <taxon>Gnomoniopsis</taxon>
    </lineage>
</organism>
<proteinExistence type="inferred from homology"/>
<keyword evidence="9 11" id="KW-0326">Glycosidase</keyword>
<dbReference type="AlphaFoldDB" id="A0A9W9CYK4"/>
<comment type="catalytic activity">
    <reaction evidence="1 11">
        <text>Endohydrolysis of (1-&gt;4)-beta-D-xylosidic linkages in xylans.</text>
        <dbReference type="EC" id="3.2.1.8"/>
    </reaction>
</comment>
<dbReference type="PROSITE" id="PS51760">
    <property type="entry name" value="GH10_2"/>
    <property type="match status" value="1"/>
</dbReference>
<feature type="domain" description="GH10" evidence="13">
    <location>
        <begin position="24"/>
        <end position="338"/>
    </location>
</feature>